<accession>A0A0C1R586</accession>
<dbReference type="GO" id="GO:0046933">
    <property type="term" value="F:proton-transporting ATP synthase activity, rotational mechanism"/>
    <property type="evidence" value="ECO:0007669"/>
    <property type="project" value="UniProtKB-UniRule"/>
</dbReference>
<dbReference type="GO" id="GO:0042777">
    <property type="term" value="P:proton motive force-driven plasma membrane ATP synthesis"/>
    <property type="evidence" value="ECO:0007669"/>
    <property type="project" value="UniProtKB-UniRule"/>
</dbReference>
<dbReference type="HAMAP" id="MF_00815">
    <property type="entry name" value="ATP_synth_gamma_bact"/>
    <property type="match status" value="1"/>
</dbReference>
<evidence type="ECO:0000256" key="4">
    <source>
        <dbReference type="ARBA" id="ARBA00022448"/>
    </source>
</evidence>
<proteinExistence type="inferred from homology"/>
<dbReference type="InterPro" id="IPR035968">
    <property type="entry name" value="ATP_synth_F1_ATPase_gsu"/>
</dbReference>
<dbReference type="PANTHER" id="PTHR11693">
    <property type="entry name" value="ATP SYNTHASE GAMMA CHAIN"/>
    <property type="match status" value="1"/>
</dbReference>
<dbReference type="PRINTS" id="PR00126">
    <property type="entry name" value="ATPASEGAMMA"/>
</dbReference>
<dbReference type="OrthoDB" id="9812769at2"/>
<dbReference type="SUPFAM" id="SSF52943">
    <property type="entry name" value="ATP synthase (F1-ATPase), gamma subunit"/>
    <property type="match status" value="1"/>
</dbReference>
<keyword evidence="5 10" id="KW-0375">Hydrogen ion transport</keyword>
<keyword evidence="7 10" id="KW-0472">Membrane</keyword>
<dbReference type="STRING" id="29341.RSJ17_21025"/>
<organism evidence="11 12">
    <name type="scientific">Clostridium argentinense CDC 2741</name>
    <dbReference type="NCBI Taxonomy" id="1418104"/>
    <lineage>
        <taxon>Bacteria</taxon>
        <taxon>Bacillati</taxon>
        <taxon>Bacillota</taxon>
        <taxon>Clostridia</taxon>
        <taxon>Eubacteriales</taxon>
        <taxon>Clostridiaceae</taxon>
        <taxon>Clostridium</taxon>
    </lineage>
</organism>
<dbReference type="GO" id="GO:0005886">
    <property type="term" value="C:plasma membrane"/>
    <property type="evidence" value="ECO:0007669"/>
    <property type="project" value="UniProtKB-SubCell"/>
</dbReference>
<keyword evidence="10" id="KW-1003">Cell membrane</keyword>
<dbReference type="PANTHER" id="PTHR11693:SF22">
    <property type="entry name" value="ATP SYNTHASE SUBUNIT GAMMA, MITOCHONDRIAL"/>
    <property type="match status" value="1"/>
</dbReference>
<reference evidence="11 12" key="1">
    <citation type="journal article" date="2015" name="Infect. Genet. Evol.">
        <title>Genomic sequences of six botulinum neurotoxin-producing strains representing three clostridial species illustrate the mobility and diversity of botulinum neurotoxin genes.</title>
        <authorList>
            <person name="Smith T.J."/>
            <person name="Hill K.K."/>
            <person name="Xie G."/>
            <person name="Foley B.T."/>
            <person name="Williamson C.H."/>
            <person name="Foster J.T."/>
            <person name="Johnson S.L."/>
            <person name="Chertkov O."/>
            <person name="Teshima H."/>
            <person name="Gibbons H.S."/>
            <person name="Johnsky L.A."/>
            <person name="Karavis M.A."/>
            <person name="Smith L.A."/>
        </authorList>
    </citation>
    <scope>NUCLEOTIDE SEQUENCE [LARGE SCALE GENOMIC DNA]</scope>
    <source>
        <strain evidence="11 12">CDC 2741</strain>
    </source>
</reference>
<evidence type="ECO:0000313" key="12">
    <source>
        <dbReference type="Proteomes" id="UP000031366"/>
    </source>
</evidence>
<name>A0A0C1R586_9CLOT</name>
<dbReference type="InterPro" id="IPR023632">
    <property type="entry name" value="ATP_synth_F1_gsu_CS"/>
</dbReference>
<dbReference type="Proteomes" id="UP000031366">
    <property type="component" value="Unassembled WGS sequence"/>
</dbReference>
<keyword evidence="9 10" id="KW-0066">ATP synthesis</keyword>
<dbReference type="PROSITE" id="PS00153">
    <property type="entry name" value="ATPASE_GAMMA"/>
    <property type="match status" value="1"/>
</dbReference>
<keyword evidence="4 10" id="KW-0813">Transport</keyword>
<comment type="subunit">
    <text evidence="10">F-type ATPases have 2 components, CF(1) - the catalytic core - and CF(0) - the membrane proton channel. CF(1) has five subunits: alpha(3), beta(3), gamma(1), delta(1), epsilon(1). CF(0) has three main subunits: a, b and c.</text>
</comment>
<evidence type="ECO:0000256" key="1">
    <source>
        <dbReference type="ARBA" id="ARBA00003456"/>
    </source>
</evidence>
<evidence type="ECO:0000256" key="7">
    <source>
        <dbReference type="ARBA" id="ARBA00023136"/>
    </source>
</evidence>
<keyword evidence="8 10" id="KW-0139">CF(1)</keyword>
<dbReference type="EMBL" id="AYSO01000019">
    <property type="protein sequence ID" value="KIE45646.1"/>
    <property type="molecule type" value="Genomic_DNA"/>
</dbReference>
<evidence type="ECO:0000256" key="3">
    <source>
        <dbReference type="ARBA" id="ARBA00007681"/>
    </source>
</evidence>
<dbReference type="NCBIfam" id="TIGR01146">
    <property type="entry name" value="ATPsyn_F1gamma"/>
    <property type="match status" value="1"/>
</dbReference>
<protein>
    <recommendedName>
        <fullName evidence="10">ATP synthase gamma chain</fullName>
    </recommendedName>
    <alternativeName>
        <fullName evidence="10">ATP synthase F1 sector gamma subunit</fullName>
    </alternativeName>
    <alternativeName>
        <fullName evidence="10">F-ATPase gamma subunit</fullName>
    </alternativeName>
</protein>
<evidence type="ECO:0000313" key="11">
    <source>
        <dbReference type="EMBL" id="KIE45646.1"/>
    </source>
</evidence>
<comment type="similarity">
    <text evidence="3 10">Belongs to the ATPase gamma chain family.</text>
</comment>
<keyword evidence="12" id="KW-1185">Reference proteome</keyword>
<dbReference type="GO" id="GO:0005524">
    <property type="term" value="F:ATP binding"/>
    <property type="evidence" value="ECO:0007669"/>
    <property type="project" value="UniProtKB-UniRule"/>
</dbReference>
<dbReference type="GO" id="GO:0045259">
    <property type="term" value="C:proton-transporting ATP synthase complex"/>
    <property type="evidence" value="ECO:0007669"/>
    <property type="project" value="UniProtKB-KW"/>
</dbReference>
<keyword evidence="6 10" id="KW-0406">Ion transport</keyword>
<evidence type="ECO:0000256" key="6">
    <source>
        <dbReference type="ARBA" id="ARBA00023065"/>
    </source>
</evidence>
<dbReference type="Gene3D" id="1.10.287.80">
    <property type="entry name" value="ATP synthase, gamma subunit, helix hairpin domain"/>
    <property type="match status" value="1"/>
</dbReference>
<comment type="subcellular location">
    <subcellularLocation>
        <location evidence="10">Cell membrane</location>
        <topology evidence="10">Peripheral membrane protein</topology>
    </subcellularLocation>
    <subcellularLocation>
        <location evidence="2">Membrane</location>
        <topology evidence="2">Peripheral membrane protein</topology>
    </subcellularLocation>
</comment>
<dbReference type="AlphaFoldDB" id="A0A0C1R586"/>
<evidence type="ECO:0000256" key="8">
    <source>
        <dbReference type="ARBA" id="ARBA00023196"/>
    </source>
</evidence>
<dbReference type="CDD" id="cd12151">
    <property type="entry name" value="F1-ATPase_gamma"/>
    <property type="match status" value="1"/>
</dbReference>
<dbReference type="GO" id="GO:0016787">
    <property type="term" value="F:hydrolase activity"/>
    <property type="evidence" value="ECO:0007669"/>
    <property type="project" value="UniProtKB-KW"/>
</dbReference>
<dbReference type="RefSeq" id="WP_039635232.1">
    <property type="nucleotide sequence ID" value="NZ_AYSO01000019.1"/>
</dbReference>
<dbReference type="InterPro" id="IPR000131">
    <property type="entry name" value="ATP_synth_F1_gsu"/>
</dbReference>
<evidence type="ECO:0000256" key="2">
    <source>
        <dbReference type="ARBA" id="ARBA00004170"/>
    </source>
</evidence>
<evidence type="ECO:0000256" key="10">
    <source>
        <dbReference type="HAMAP-Rule" id="MF_00815"/>
    </source>
</evidence>
<comment type="function">
    <text evidence="1 10">Produces ATP from ADP in the presence of a proton gradient across the membrane. The gamma chain is believed to be important in regulating ATPase activity and the flow of protons through the CF(0) complex.</text>
</comment>
<sequence>MSATGLIVIKRRIKSIKNTRKITKALGLVATSKLKKTRQKLSANNYYFKECEEVYNEVLKSYEDESIYTVKNNSSKKLYIVLTSDMGLCGSFNGSIVNYVIDEIENDIENSLVLVVGARGKTLFNRYKIDTVAEYVDVGDVPTVKESSAIYNHAFDLYRKGEVSEVHIVYTEFISQLKKHVRMERILPINMEDFDHSNGTLEFNTNSETLTENVIDLYLNGKVLNSMLHSKVCEQSYRMEAMDGATRNSDTLLDELNLKYNRIRQSAITQELSEIVGGAQAQE</sequence>
<evidence type="ECO:0000256" key="9">
    <source>
        <dbReference type="ARBA" id="ARBA00023310"/>
    </source>
</evidence>
<dbReference type="Gene3D" id="3.40.1380.10">
    <property type="match status" value="1"/>
</dbReference>
<comment type="caution">
    <text evidence="11">The sequence shown here is derived from an EMBL/GenBank/DDBJ whole genome shotgun (WGS) entry which is preliminary data.</text>
</comment>
<gene>
    <name evidence="10 11" type="primary">atpG</name>
    <name evidence="11" type="ORF">U732_2647</name>
</gene>
<dbReference type="Pfam" id="PF00231">
    <property type="entry name" value="ATP-synt"/>
    <property type="match status" value="1"/>
</dbReference>
<evidence type="ECO:0000256" key="5">
    <source>
        <dbReference type="ARBA" id="ARBA00022781"/>
    </source>
</evidence>
<keyword evidence="11" id="KW-0378">Hydrolase</keyword>